<name>A0A2T1C4B6_9CYAN</name>
<dbReference type="OrthoDB" id="514562at2"/>
<dbReference type="Pfam" id="PF12680">
    <property type="entry name" value="SnoaL_2"/>
    <property type="match status" value="1"/>
</dbReference>
<reference evidence="2 3" key="2">
    <citation type="submission" date="2018-03" db="EMBL/GenBank/DDBJ databases">
        <title>The ancient ancestry and fast evolution of plastids.</title>
        <authorList>
            <person name="Moore K.R."/>
            <person name="Magnabosco C."/>
            <person name="Momper L."/>
            <person name="Gold D.A."/>
            <person name="Bosak T."/>
            <person name="Fournier G.P."/>
        </authorList>
    </citation>
    <scope>NUCLEOTIDE SEQUENCE [LARGE SCALE GENOMIC DNA]</scope>
    <source>
        <strain evidence="2 3">CCAP 1448/3</strain>
    </source>
</reference>
<dbReference type="InterPro" id="IPR032710">
    <property type="entry name" value="NTF2-like_dom_sf"/>
</dbReference>
<evidence type="ECO:0000313" key="3">
    <source>
        <dbReference type="Proteomes" id="UP000238762"/>
    </source>
</evidence>
<evidence type="ECO:0000313" key="2">
    <source>
        <dbReference type="EMBL" id="PSB03125.1"/>
    </source>
</evidence>
<protein>
    <recommendedName>
        <fullName evidence="1">SnoaL-like domain-containing protein</fullName>
    </recommendedName>
</protein>
<organism evidence="2 3">
    <name type="scientific">Merismopedia glauca CCAP 1448/3</name>
    <dbReference type="NCBI Taxonomy" id="1296344"/>
    <lineage>
        <taxon>Bacteria</taxon>
        <taxon>Bacillati</taxon>
        <taxon>Cyanobacteriota</taxon>
        <taxon>Cyanophyceae</taxon>
        <taxon>Synechococcales</taxon>
        <taxon>Merismopediaceae</taxon>
        <taxon>Merismopedia</taxon>
    </lineage>
</organism>
<dbReference type="AlphaFoldDB" id="A0A2T1C4B6"/>
<proteinExistence type="predicted"/>
<dbReference type="Proteomes" id="UP000238762">
    <property type="component" value="Unassembled WGS sequence"/>
</dbReference>
<sequence length="123" mass="13912">MTTAIASPSRKFFDAHLEAIAAGKIDEMVDRDYAEDAVITTFFNGFPDRPAPFTIKGRQEIKKFFHKYMSVIGNIDVKTLDFTETETSIFFQATFTSNLGLATVGDAWYMQNGKIAHHFGFWV</sequence>
<dbReference type="InterPro" id="IPR037401">
    <property type="entry name" value="SnoaL-like"/>
</dbReference>
<evidence type="ECO:0000259" key="1">
    <source>
        <dbReference type="Pfam" id="PF12680"/>
    </source>
</evidence>
<keyword evidence="3" id="KW-1185">Reference proteome</keyword>
<feature type="domain" description="SnoaL-like" evidence="1">
    <location>
        <begin position="15"/>
        <end position="118"/>
    </location>
</feature>
<dbReference type="Gene3D" id="3.10.450.50">
    <property type="match status" value="1"/>
</dbReference>
<dbReference type="RefSeq" id="WP_106288494.1">
    <property type="nucleotide sequence ID" value="NZ_CAWNTC010000016.1"/>
</dbReference>
<gene>
    <name evidence="2" type="ORF">C7B64_09960</name>
</gene>
<comment type="caution">
    <text evidence="2">The sequence shown here is derived from an EMBL/GenBank/DDBJ whole genome shotgun (WGS) entry which is preliminary data.</text>
</comment>
<dbReference type="SUPFAM" id="SSF54427">
    <property type="entry name" value="NTF2-like"/>
    <property type="match status" value="1"/>
</dbReference>
<dbReference type="EMBL" id="PVWJ01000040">
    <property type="protein sequence ID" value="PSB03125.1"/>
    <property type="molecule type" value="Genomic_DNA"/>
</dbReference>
<reference evidence="2 3" key="1">
    <citation type="submission" date="2018-02" db="EMBL/GenBank/DDBJ databases">
        <authorList>
            <person name="Cohen D.B."/>
            <person name="Kent A.D."/>
        </authorList>
    </citation>
    <scope>NUCLEOTIDE SEQUENCE [LARGE SCALE GENOMIC DNA]</scope>
    <source>
        <strain evidence="2 3">CCAP 1448/3</strain>
    </source>
</reference>
<accession>A0A2T1C4B6</accession>